<protein>
    <submittedName>
        <fullName evidence="1">Uncharacterized protein</fullName>
    </submittedName>
</protein>
<organism evidence="1 2">
    <name type="scientific">Plantactinospora endophytica</name>
    <dbReference type="NCBI Taxonomy" id="673535"/>
    <lineage>
        <taxon>Bacteria</taxon>
        <taxon>Bacillati</taxon>
        <taxon>Actinomycetota</taxon>
        <taxon>Actinomycetes</taxon>
        <taxon>Micromonosporales</taxon>
        <taxon>Micromonosporaceae</taxon>
        <taxon>Plantactinospora</taxon>
    </lineage>
</organism>
<keyword evidence="2" id="KW-1185">Reference proteome</keyword>
<sequence>MNLDRVAKFAAIANAFAQTALAVHGQLEMQIETDRTLSRQAGYRQI</sequence>
<proteinExistence type="predicted"/>
<comment type="caution">
    <text evidence="1">The sequence shown here is derived from an EMBL/GenBank/DDBJ whole genome shotgun (WGS) entry which is preliminary data.</text>
</comment>
<gene>
    <name evidence="1" type="ORF">Pen02_82820</name>
</gene>
<name>A0ABQ4EGH6_9ACTN</name>
<dbReference type="Proteomes" id="UP000646749">
    <property type="component" value="Unassembled WGS sequence"/>
</dbReference>
<accession>A0ABQ4EGH6</accession>
<reference evidence="1 2" key="1">
    <citation type="submission" date="2021-01" db="EMBL/GenBank/DDBJ databases">
        <title>Whole genome shotgun sequence of Plantactinospora endophytica NBRC 110450.</title>
        <authorList>
            <person name="Komaki H."/>
            <person name="Tamura T."/>
        </authorList>
    </citation>
    <scope>NUCLEOTIDE SEQUENCE [LARGE SCALE GENOMIC DNA]</scope>
    <source>
        <strain evidence="1 2">NBRC 110450</strain>
    </source>
</reference>
<dbReference type="EMBL" id="BONW01000062">
    <property type="protein sequence ID" value="GIG93346.1"/>
    <property type="molecule type" value="Genomic_DNA"/>
</dbReference>
<evidence type="ECO:0000313" key="2">
    <source>
        <dbReference type="Proteomes" id="UP000646749"/>
    </source>
</evidence>
<evidence type="ECO:0000313" key="1">
    <source>
        <dbReference type="EMBL" id="GIG93346.1"/>
    </source>
</evidence>